<evidence type="ECO:0000313" key="3">
    <source>
        <dbReference type="Proteomes" id="UP000478052"/>
    </source>
</evidence>
<gene>
    <name evidence="2" type="ORF">FWK35_00016941</name>
</gene>
<keyword evidence="3" id="KW-1185">Reference proteome</keyword>
<comment type="caution">
    <text evidence="2">The sequence shown here is derived from an EMBL/GenBank/DDBJ whole genome shotgun (WGS) entry which is preliminary data.</text>
</comment>
<name>A0A6G0YHF0_APHCR</name>
<sequence>MEPAFSVFFHFIFFCYYLYNTQDKCQEIQNTIVSCVSDNWNNFITMFYNSNGQMVTIFLLLRIMFVKWSILLSTVATDFVVRTRNILY</sequence>
<protein>
    <submittedName>
        <fullName evidence="2">OTU domain-containing protein</fullName>
    </submittedName>
</protein>
<dbReference type="AlphaFoldDB" id="A0A6G0YHF0"/>
<dbReference type="EMBL" id="VUJU01003981">
    <property type="protein sequence ID" value="KAF0755935.1"/>
    <property type="molecule type" value="Genomic_DNA"/>
</dbReference>
<proteinExistence type="predicted"/>
<accession>A0A6G0YHF0</accession>
<dbReference type="Proteomes" id="UP000478052">
    <property type="component" value="Unassembled WGS sequence"/>
</dbReference>
<keyword evidence="1" id="KW-0812">Transmembrane</keyword>
<evidence type="ECO:0000313" key="2">
    <source>
        <dbReference type="EMBL" id="KAF0755935.1"/>
    </source>
</evidence>
<keyword evidence="1" id="KW-0472">Membrane</keyword>
<evidence type="ECO:0000256" key="1">
    <source>
        <dbReference type="SAM" id="Phobius"/>
    </source>
</evidence>
<keyword evidence="1" id="KW-1133">Transmembrane helix</keyword>
<reference evidence="2 3" key="1">
    <citation type="submission" date="2019-08" db="EMBL/GenBank/DDBJ databases">
        <title>Whole genome of Aphis craccivora.</title>
        <authorList>
            <person name="Voronova N.V."/>
            <person name="Shulinski R.S."/>
            <person name="Bandarenka Y.V."/>
            <person name="Zhorov D.G."/>
            <person name="Warner D."/>
        </authorList>
    </citation>
    <scope>NUCLEOTIDE SEQUENCE [LARGE SCALE GENOMIC DNA]</scope>
    <source>
        <strain evidence="2">180601</strain>
        <tissue evidence="2">Whole Body</tissue>
    </source>
</reference>
<organism evidence="2 3">
    <name type="scientific">Aphis craccivora</name>
    <name type="common">Cowpea aphid</name>
    <dbReference type="NCBI Taxonomy" id="307492"/>
    <lineage>
        <taxon>Eukaryota</taxon>
        <taxon>Metazoa</taxon>
        <taxon>Ecdysozoa</taxon>
        <taxon>Arthropoda</taxon>
        <taxon>Hexapoda</taxon>
        <taxon>Insecta</taxon>
        <taxon>Pterygota</taxon>
        <taxon>Neoptera</taxon>
        <taxon>Paraneoptera</taxon>
        <taxon>Hemiptera</taxon>
        <taxon>Sternorrhyncha</taxon>
        <taxon>Aphidomorpha</taxon>
        <taxon>Aphidoidea</taxon>
        <taxon>Aphididae</taxon>
        <taxon>Aphidini</taxon>
        <taxon>Aphis</taxon>
        <taxon>Aphis</taxon>
    </lineage>
</organism>
<feature type="transmembrane region" description="Helical" evidence="1">
    <location>
        <begin position="55"/>
        <end position="81"/>
    </location>
</feature>